<dbReference type="RefSeq" id="WP_118671414.1">
    <property type="nucleotide sequence ID" value="NZ_CP060632.1"/>
</dbReference>
<dbReference type="InterPro" id="IPR029009">
    <property type="entry name" value="ASB_dom_sf"/>
</dbReference>
<name>A0A7G9FNP5_9FIRM</name>
<evidence type="ECO:0000313" key="14">
    <source>
        <dbReference type="EMBL" id="QNM00177.1"/>
    </source>
</evidence>
<keyword evidence="7 11" id="KW-0408">Iron</keyword>
<evidence type="ECO:0000256" key="7">
    <source>
        <dbReference type="ARBA" id="ARBA00023004"/>
    </source>
</evidence>
<dbReference type="GO" id="GO:0051539">
    <property type="term" value="F:4 iron, 4 sulfur cluster binding"/>
    <property type="evidence" value="ECO:0007669"/>
    <property type="project" value="UniProtKB-UniRule"/>
</dbReference>
<keyword evidence="6 11" id="KW-0479">Metal-binding</keyword>
<evidence type="ECO:0000256" key="2">
    <source>
        <dbReference type="ARBA" id="ARBA00004742"/>
    </source>
</evidence>
<evidence type="ECO:0000259" key="13">
    <source>
        <dbReference type="PROSITE" id="PS51671"/>
    </source>
</evidence>
<evidence type="ECO:0000256" key="6">
    <source>
        <dbReference type="ARBA" id="ARBA00022723"/>
    </source>
</evidence>
<dbReference type="Proteomes" id="UP000515819">
    <property type="component" value="Chromosome"/>
</dbReference>
<dbReference type="PANTHER" id="PTHR30182">
    <property type="entry name" value="L-SERINE DEHYDRATASE"/>
    <property type="match status" value="1"/>
</dbReference>
<keyword evidence="5 11" id="KW-0004">4Fe-4S</keyword>
<protein>
    <recommendedName>
        <fullName evidence="11">L-serine deaminase</fullName>
    </recommendedName>
</protein>
<evidence type="ECO:0000256" key="5">
    <source>
        <dbReference type="ARBA" id="ARBA00022485"/>
    </source>
</evidence>
<gene>
    <name evidence="14" type="primary">sdaAB</name>
    <name evidence="14" type="ORF">H9Q76_02440</name>
</gene>
<dbReference type="Pfam" id="PF03315">
    <property type="entry name" value="SDH_beta"/>
    <property type="match status" value="1"/>
</dbReference>
<dbReference type="PIRSF" id="PIRSF036692">
    <property type="entry name" value="SDH_B"/>
    <property type="match status" value="1"/>
</dbReference>
<feature type="domain" description="ACT" evidence="13">
    <location>
        <begin position="146"/>
        <end position="218"/>
    </location>
</feature>
<dbReference type="InterPro" id="IPR002912">
    <property type="entry name" value="ACT_dom"/>
</dbReference>
<keyword evidence="15" id="KW-1185">Reference proteome</keyword>
<dbReference type="SUPFAM" id="SSF143548">
    <property type="entry name" value="Serine metabolism enzymes domain"/>
    <property type="match status" value="1"/>
</dbReference>
<proteinExistence type="inferred from homology"/>
<dbReference type="PANTHER" id="PTHR30182:SF12">
    <property type="entry name" value="L-SERINE DEHYDRATASE, BETA CHAIN-RELATED"/>
    <property type="match status" value="1"/>
</dbReference>
<keyword evidence="8 11" id="KW-0411">Iron-sulfur</keyword>
<dbReference type="UniPathway" id="UPA00138"/>
<dbReference type="Gene3D" id="3.30.70.260">
    <property type="match status" value="1"/>
</dbReference>
<evidence type="ECO:0000256" key="10">
    <source>
        <dbReference type="ARBA" id="ARBA00049406"/>
    </source>
</evidence>
<dbReference type="GO" id="GO:0003941">
    <property type="term" value="F:L-serine ammonia-lyase activity"/>
    <property type="evidence" value="ECO:0007669"/>
    <property type="project" value="UniProtKB-UniRule"/>
</dbReference>
<organism evidence="14 15">
    <name type="scientific">Wujia chipingensis</name>
    <dbReference type="NCBI Taxonomy" id="2763670"/>
    <lineage>
        <taxon>Bacteria</taxon>
        <taxon>Bacillati</taxon>
        <taxon>Bacillota</taxon>
        <taxon>Clostridia</taxon>
        <taxon>Lachnospirales</taxon>
        <taxon>Lachnospiraceae</taxon>
        <taxon>Wujia</taxon>
    </lineage>
</organism>
<keyword evidence="4 11" id="KW-0312">Gluconeogenesis</keyword>
<comment type="catalytic activity">
    <reaction evidence="10 11 12">
        <text>L-serine = pyruvate + NH4(+)</text>
        <dbReference type="Rhea" id="RHEA:19169"/>
        <dbReference type="ChEBI" id="CHEBI:15361"/>
        <dbReference type="ChEBI" id="CHEBI:28938"/>
        <dbReference type="ChEBI" id="CHEBI:33384"/>
        <dbReference type="EC" id="4.3.1.17"/>
    </reaction>
</comment>
<evidence type="ECO:0000256" key="3">
    <source>
        <dbReference type="ARBA" id="ARBA00008636"/>
    </source>
</evidence>
<comment type="similarity">
    <text evidence="3 11 12">Belongs to the iron-sulfur dependent L-serine dehydratase family.</text>
</comment>
<dbReference type="PROSITE" id="PS51671">
    <property type="entry name" value="ACT"/>
    <property type="match status" value="1"/>
</dbReference>
<dbReference type="CDD" id="cd04903">
    <property type="entry name" value="ACT_LSD"/>
    <property type="match status" value="1"/>
</dbReference>
<dbReference type="InterPro" id="IPR005131">
    <property type="entry name" value="Ser_deHydtase_bsu"/>
</dbReference>
<comment type="cofactor">
    <cofactor evidence="1 12">
        <name>[4Fe-4S] cluster</name>
        <dbReference type="ChEBI" id="CHEBI:49883"/>
    </cofactor>
</comment>
<evidence type="ECO:0000256" key="1">
    <source>
        <dbReference type="ARBA" id="ARBA00001966"/>
    </source>
</evidence>
<keyword evidence="9 11" id="KW-0456">Lyase</keyword>
<dbReference type="GO" id="GO:0046872">
    <property type="term" value="F:metal ion binding"/>
    <property type="evidence" value="ECO:0007669"/>
    <property type="project" value="UniProtKB-UniRule"/>
</dbReference>
<dbReference type="GO" id="GO:0006094">
    <property type="term" value="P:gluconeogenesis"/>
    <property type="evidence" value="ECO:0007669"/>
    <property type="project" value="UniProtKB-UniRule"/>
</dbReference>
<dbReference type="InterPro" id="IPR045865">
    <property type="entry name" value="ACT-like_dom_sf"/>
</dbReference>
<evidence type="ECO:0000313" key="15">
    <source>
        <dbReference type="Proteomes" id="UP000515819"/>
    </source>
</evidence>
<evidence type="ECO:0000256" key="12">
    <source>
        <dbReference type="RuleBase" id="RU366059"/>
    </source>
</evidence>
<dbReference type="AlphaFoldDB" id="A0A7G9FNP5"/>
<dbReference type="InterPro" id="IPR051318">
    <property type="entry name" value="Fe-S_L-Ser"/>
</dbReference>
<evidence type="ECO:0000256" key="4">
    <source>
        <dbReference type="ARBA" id="ARBA00022432"/>
    </source>
</evidence>
<dbReference type="InterPro" id="IPR004643">
    <property type="entry name" value="Fe-S_L-Ser_bsu"/>
</dbReference>
<comment type="pathway">
    <text evidence="2 11">Carbohydrate biosynthesis; gluconeogenesis.</text>
</comment>
<accession>A0A7G9FNP5</accession>
<sequence length="230" mass="24758">MNIFDVVGPVMVGPSSSHTAGAVKIGYISRKLLGEQPVSARILLYGSFLTTGKGHGTRKALVAGLLGMQPDDARIPQALTLAEEQGMQIEFGEAQLKEAHPNTAQLFLQGQDGRSLEIIGQSLGGSRINIAEIDGIETNFSGDYPTLVVHNQDQPGHVAEVTSMLSHKGVNIAYMQLYRSSRGGEAVMVVECDQEIPKEGIDWLKKVEGVKKVTYLGHDMEAMDKGGTVR</sequence>
<dbReference type="Pfam" id="PF01842">
    <property type="entry name" value="ACT"/>
    <property type="match status" value="1"/>
</dbReference>
<dbReference type="FunFam" id="3.30.70.260:FF:000008">
    <property type="entry name" value="D-3-phosphoglycerate dehydrogenase, chloroplastic"/>
    <property type="match status" value="1"/>
</dbReference>
<dbReference type="KEGG" id="wcp:H9Q76_02440"/>
<reference evidence="14 15" key="1">
    <citation type="submission" date="2020-08" db="EMBL/GenBank/DDBJ databases">
        <authorList>
            <person name="Liu C."/>
            <person name="Sun Q."/>
        </authorList>
    </citation>
    <scope>NUCLEOTIDE SEQUENCE [LARGE SCALE GENOMIC DNA]</scope>
    <source>
        <strain evidence="14 15">NSJ-4</strain>
    </source>
</reference>
<dbReference type="NCBIfam" id="TIGR00719">
    <property type="entry name" value="sda_beta"/>
    <property type="match status" value="1"/>
</dbReference>
<evidence type="ECO:0000256" key="9">
    <source>
        <dbReference type="ARBA" id="ARBA00023239"/>
    </source>
</evidence>
<evidence type="ECO:0000256" key="11">
    <source>
        <dbReference type="PIRNR" id="PIRNR036692"/>
    </source>
</evidence>
<evidence type="ECO:0000256" key="8">
    <source>
        <dbReference type="ARBA" id="ARBA00023014"/>
    </source>
</evidence>
<dbReference type="EMBL" id="CP060632">
    <property type="protein sequence ID" value="QNM00177.1"/>
    <property type="molecule type" value="Genomic_DNA"/>
</dbReference>
<dbReference type="SUPFAM" id="SSF55021">
    <property type="entry name" value="ACT-like"/>
    <property type="match status" value="1"/>
</dbReference>
<dbReference type="Gene3D" id="3.30.1330.90">
    <property type="entry name" value="D-3-phosphoglycerate dehydrogenase, domain 3"/>
    <property type="match status" value="1"/>
</dbReference>